<sequence length="81" mass="8830">MVVDPSRALSTTDHFLRIYLFLLDARGILLVVFPSTILIFKFAAAFCNSWASSASSIDRGQYNGRRKTSNQSGSGEADAAQ</sequence>
<dbReference type="EnsemblMetazoa" id="ASIC006361-RA">
    <property type="protein sequence ID" value="ASIC006361-PA"/>
    <property type="gene ID" value="ASIC006361"/>
</dbReference>
<accession>A0A084VLM6</accession>
<dbReference type="EMBL" id="ATLV01014526">
    <property type="status" value="NOT_ANNOTATED_CDS"/>
    <property type="molecule type" value="Genomic_DNA"/>
</dbReference>
<dbReference type="Proteomes" id="UP000030765">
    <property type="component" value="Unassembled WGS sequence"/>
</dbReference>
<feature type="transmembrane region" description="Helical" evidence="2">
    <location>
        <begin position="18"/>
        <end position="40"/>
    </location>
</feature>
<protein>
    <submittedName>
        <fullName evidence="3 4">Amino acid ABC transporter permease</fullName>
    </submittedName>
</protein>
<keyword evidence="2" id="KW-0472">Membrane</keyword>
<evidence type="ECO:0000313" key="4">
    <source>
        <dbReference type="EnsemblMetazoa" id="ASIC006361-PA"/>
    </source>
</evidence>
<dbReference type="AlphaFoldDB" id="A0A084VLM6"/>
<feature type="region of interest" description="Disordered" evidence="1">
    <location>
        <begin position="54"/>
        <end position="81"/>
    </location>
</feature>
<organism evidence="3">
    <name type="scientific">Anopheles sinensis</name>
    <name type="common">Mosquito</name>
    <dbReference type="NCBI Taxonomy" id="74873"/>
    <lineage>
        <taxon>Eukaryota</taxon>
        <taxon>Metazoa</taxon>
        <taxon>Ecdysozoa</taxon>
        <taxon>Arthropoda</taxon>
        <taxon>Hexapoda</taxon>
        <taxon>Insecta</taxon>
        <taxon>Pterygota</taxon>
        <taxon>Neoptera</taxon>
        <taxon>Endopterygota</taxon>
        <taxon>Diptera</taxon>
        <taxon>Nematocera</taxon>
        <taxon>Culicoidea</taxon>
        <taxon>Culicidae</taxon>
        <taxon>Anophelinae</taxon>
        <taxon>Anopheles</taxon>
    </lineage>
</organism>
<dbReference type="EMBL" id="KE524974">
    <property type="protein sequence ID" value="KFB38870.1"/>
    <property type="molecule type" value="Genomic_DNA"/>
</dbReference>
<evidence type="ECO:0000313" key="5">
    <source>
        <dbReference type="Proteomes" id="UP000030765"/>
    </source>
</evidence>
<reference evidence="3 5" key="1">
    <citation type="journal article" date="2014" name="BMC Genomics">
        <title>Genome sequence of Anopheles sinensis provides insight into genetics basis of mosquito competence for malaria parasites.</title>
        <authorList>
            <person name="Zhou D."/>
            <person name="Zhang D."/>
            <person name="Ding G."/>
            <person name="Shi L."/>
            <person name="Hou Q."/>
            <person name="Ye Y."/>
            <person name="Xu Y."/>
            <person name="Zhou H."/>
            <person name="Xiong C."/>
            <person name="Li S."/>
            <person name="Yu J."/>
            <person name="Hong S."/>
            <person name="Yu X."/>
            <person name="Zou P."/>
            <person name="Chen C."/>
            <person name="Chang X."/>
            <person name="Wang W."/>
            <person name="Lv Y."/>
            <person name="Sun Y."/>
            <person name="Ma L."/>
            <person name="Shen B."/>
            <person name="Zhu C."/>
        </authorList>
    </citation>
    <scope>NUCLEOTIDE SEQUENCE [LARGE SCALE GENOMIC DNA]</scope>
</reference>
<evidence type="ECO:0000256" key="1">
    <source>
        <dbReference type="SAM" id="MobiDB-lite"/>
    </source>
</evidence>
<keyword evidence="2" id="KW-0812">Transmembrane</keyword>
<keyword evidence="2" id="KW-1133">Transmembrane helix</keyword>
<proteinExistence type="predicted"/>
<gene>
    <name evidence="3" type="ORF">ZHAS_00006361</name>
</gene>
<evidence type="ECO:0000256" key="2">
    <source>
        <dbReference type="SAM" id="Phobius"/>
    </source>
</evidence>
<reference evidence="4" key="2">
    <citation type="submission" date="2020-05" db="UniProtKB">
        <authorList>
            <consortium name="EnsemblMetazoa"/>
        </authorList>
    </citation>
    <scope>IDENTIFICATION</scope>
</reference>
<keyword evidence="5" id="KW-1185">Reference proteome</keyword>
<evidence type="ECO:0000313" key="3">
    <source>
        <dbReference type="EMBL" id="KFB38870.1"/>
    </source>
</evidence>
<dbReference type="VEuPathDB" id="VectorBase:ASIC006361"/>
<name>A0A084VLM6_ANOSI</name>